<dbReference type="Gene3D" id="2.130.10.10">
    <property type="entry name" value="YVTN repeat-like/Quinoprotein amine dehydrogenase"/>
    <property type="match status" value="2"/>
</dbReference>
<dbReference type="Pfam" id="PF00400">
    <property type="entry name" value="WD40"/>
    <property type="match status" value="1"/>
</dbReference>
<evidence type="ECO:0000313" key="4">
    <source>
        <dbReference type="EMBL" id="KAG1794220.1"/>
    </source>
</evidence>
<name>A0A9P7DII2_9AGAM</name>
<dbReference type="RefSeq" id="XP_041160448.1">
    <property type="nucleotide sequence ID" value="XM_041300108.1"/>
</dbReference>
<proteinExistence type="predicted"/>
<dbReference type="InterPro" id="IPR036322">
    <property type="entry name" value="WD40_repeat_dom_sf"/>
</dbReference>
<dbReference type="OrthoDB" id="301502at2759"/>
<dbReference type="PANTHER" id="PTHR19848:SF8">
    <property type="entry name" value="F-BOX AND WD REPEAT DOMAIN CONTAINING 7"/>
    <property type="match status" value="1"/>
</dbReference>
<dbReference type="InterPro" id="IPR019775">
    <property type="entry name" value="WD40_repeat_CS"/>
</dbReference>
<reference evidence="4" key="1">
    <citation type="journal article" date="2020" name="New Phytol.">
        <title>Comparative genomics reveals dynamic genome evolution in host specialist ectomycorrhizal fungi.</title>
        <authorList>
            <person name="Lofgren L.A."/>
            <person name="Nguyen N.H."/>
            <person name="Vilgalys R."/>
            <person name="Ruytinx J."/>
            <person name="Liao H.L."/>
            <person name="Branco S."/>
            <person name="Kuo A."/>
            <person name="LaButti K."/>
            <person name="Lipzen A."/>
            <person name="Andreopoulos W."/>
            <person name="Pangilinan J."/>
            <person name="Riley R."/>
            <person name="Hundley H."/>
            <person name="Na H."/>
            <person name="Barry K."/>
            <person name="Grigoriev I.V."/>
            <person name="Stajich J.E."/>
            <person name="Kennedy P.G."/>
        </authorList>
    </citation>
    <scope>NUCLEOTIDE SEQUENCE</scope>
    <source>
        <strain evidence="4">S12</strain>
    </source>
</reference>
<dbReference type="GeneID" id="64593872"/>
<dbReference type="InterPro" id="IPR015943">
    <property type="entry name" value="WD40/YVTN_repeat-like_dom_sf"/>
</dbReference>
<organism evidence="4 5">
    <name type="scientific">Suillus plorans</name>
    <dbReference type="NCBI Taxonomy" id="116603"/>
    <lineage>
        <taxon>Eukaryota</taxon>
        <taxon>Fungi</taxon>
        <taxon>Dikarya</taxon>
        <taxon>Basidiomycota</taxon>
        <taxon>Agaricomycotina</taxon>
        <taxon>Agaricomycetes</taxon>
        <taxon>Agaricomycetidae</taxon>
        <taxon>Boletales</taxon>
        <taxon>Suillineae</taxon>
        <taxon>Suillaceae</taxon>
        <taxon>Suillus</taxon>
    </lineage>
</organism>
<evidence type="ECO:0000256" key="2">
    <source>
        <dbReference type="ARBA" id="ARBA00022737"/>
    </source>
</evidence>
<protein>
    <submittedName>
        <fullName evidence="4">WD40-repeat-containing domain protein</fullName>
    </submittedName>
</protein>
<dbReference type="PROSITE" id="PS50294">
    <property type="entry name" value="WD_REPEATS_REGION"/>
    <property type="match status" value="1"/>
</dbReference>
<dbReference type="SMART" id="SM00320">
    <property type="entry name" value="WD40"/>
    <property type="match status" value="5"/>
</dbReference>
<dbReference type="PANTHER" id="PTHR19848">
    <property type="entry name" value="WD40 REPEAT PROTEIN"/>
    <property type="match status" value="1"/>
</dbReference>
<dbReference type="PROSITE" id="PS00678">
    <property type="entry name" value="WD_REPEATS_1"/>
    <property type="match status" value="1"/>
</dbReference>
<evidence type="ECO:0000256" key="1">
    <source>
        <dbReference type="ARBA" id="ARBA00022574"/>
    </source>
</evidence>
<gene>
    <name evidence="4" type="ORF">HD556DRAFT_1308269</name>
</gene>
<sequence length="522" mass="57970">MPQETPNLYTLIFTLLGHTDGITCLSFAPQGDLLASGGDDGNIIIWDVELGKILHRIIARCVITTLAWDPSRWRRRLFVGGADGLLAVVENIEDREPVHSVLTGVRAPVYAIAIDSHTSHLAIGVGSEVHIAKEVSYRKYATFKILPMPPELPSPLKPKEQVDNRVRARSLTFKNFGRELVVAYLNHGVVCWHIGSDSDHDTQRWRISPIHPHQLIGHGALSPDESLVLLSNLSDGLDLYAVGHNHPVKSFKFSSNGGANLPVQVSFVERGRGILGGSSEGNVHVWGLASTESRQVLEHDGCVVQAVTAFDYFGYSIIVTATSHNPRSTYIKLWKSTRSEALTWHRMEGLRSIYHLYCGAGFRAFNRPLIYFCALGVLLISYMLVNSPSAVSRSADRASQYWSLADPALHSFSVWWSGLPSARQLLLSIVESFYNWLKEDLSALVYIDNMSSHRVNHLCGINRSMLTIGTELTRLVRGMHSQYRLDANINAQLEIASSSRIRVELEDLAASSSVLFHILHIP</sequence>
<dbReference type="PROSITE" id="PS50082">
    <property type="entry name" value="WD_REPEATS_2"/>
    <property type="match status" value="1"/>
</dbReference>
<dbReference type="EMBL" id="JABBWE010000027">
    <property type="protein sequence ID" value="KAG1794220.1"/>
    <property type="molecule type" value="Genomic_DNA"/>
</dbReference>
<dbReference type="SUPFAM" id="SSF50978">
    <property type="entry name" value="WD40 repeat-like"/>
    <property type="match status" value="1"/>
</dbReference>
<feature type="repeat" description="WD" evidence="3">
    <location>
        <begin position="15"/>
        <end position="56"/>
    </location>
</feature>
<keyword evidence="1 3" id="KW-0853">WD repeat</keyword>
<keyword evidence="2" id="KW-0677">Repeat</keyword>
<dbReference type="Proteomes" id="UP000719766">
    <property type="component" value="Unassembled WGS sequence"/>
</dbReference>
<dbReference type="InterPro" id="IPR001680">
    <property type="entry name" value="WD40_rpt"/>
</dbReference>
<evidence type="ECO:0000256" key="3">
    <source>
        <dbReference type="PROSITE-ProRule" id="PRU00221"/>
    </source>
</evidence>
<keyword evidence="5" id="KW-1185">Reference proteome</keyword>
<accession>A0A9P7DII2</accession>
<dbReference type="AlphaFoldDB" id="A0A9P7DII2"/>
<evidence type="ECO:0000313" key="5">
    <source>
        <dbReference type="Proteomes" id="UP000719766"/>
    </source>
</evidence>
<comment type="caution">
    <text evidence="4">The sequence shown here is derived from an EMBL/GenBank/DDBJ whole genome shotgun (WGS) entry which is preliminary data.</text>
</comment>